<evidence type="ECO:0000256" key="2">
    <source>
        <dbReference type="ARBA" id="ARBA00022679"/>
    </source>
</evidence>
<evidence type="ECO:0000256" key="4">
    <source>
        <dbReference type="ARBA" id="ARBA00022984"/>
    </source>
</evidence>
<dbReference type="InterPro" id="IPR003447">
    <property type="entry name" value="FEMABX"/>
</dbReference>
<comment type="caution">
    <text evidence="7">The sequence shown here is derived from an EMBL/GenBank/DDBJ whole genome shotgun (WGS) entry which is preliminary data.</text>
</comment>
<evidence type="ECO:0000256" key="5">
    <source>
        <dbReference type="ARBA" id="ARBA00023315"/>
    </source>
</evidence>
<protein>
    <submittedName>
        <fullName evidence="7">Methicillin resistance protein</fullName>
    </submittedName>
</protein>
<evidence type="ECO:0000256" key="1">
    <source>
        <dbReference type="ARBA" id="ARBA00009943"/>
    </source>
</evidence>
<dbReference type="AlphaFoldDB" id="A0A0G0QU09"/>
<keyword evidence="6" id="KW-0961">Cell wall biogenesis/degradation</keyword>
<gene>
    <name evidence="7" type="ORF">UT75_C0004G0032</name>
</gene>
<sequence length="297" mass="34794">MEFQKSLGRQVFNYDNGKIKANIVKHDLPFGKNYLYIPHGPEISFEDIEAGLKNELAAFVNGIKKLGKENKSFFVKMEPLNGSTVELLYGMSGSRRIKKSKKEIQPAKTIVVNLKASEEELLSLMHHKTRYNIKVAEKHGLRFSEDGSFEDFWKLLKQTSEKDQFNTHEKGYYEKLLNFFRDGEIRAKLYFIKLEDKPVAGMMAMTYGDTVYYLHGAMDREYKPMMAPYLMHWEAMKLFKNGGYMFYDFWGIDSKKWPGVTRFKLGWGGNQIEYPGSFDLPISSFWYWIYKIARKVF</sequence>
<evidence type="ECO:0000313" key="7">
    <source>
        <dbReference type="EMBL" id="KKR40821.1"/>
    </source>
</evidence>
<evidence type="ECO:0000256" key="6">
    <source>
        <dbReference type="ARBA" id="ARBA00023316"/>
    </source>
</evidence>
<keyword evidence="3" id="KW-0133">Cell shape</keyword>
<dbReference type="InterPro" id="IPR050644">
    <property type="entry name" value="PG_Glycine_Bridge_Synth"/>
</dbReference>
<keyword evidence="5" id="KW-0012">Acyltransferase</keyword>
<dbReference type="PROSITE" id="PS51191">
    <property type="entry name" value="FEMABX"/>
    <property type="match status" value="1"/>
</dbReference>
<dbReference type="GO" id="GO:0008360">
    <property type="term" value="P:regulation of cell shape"/>
    <property type="evidence" value="ECO:0007669"/>
    <property type="project" value="UniProtKB-KW"/>
</dbReference>
<dbReference type="GO" id="GO:0071555">
    <property type="term" value="P:cell wall organization"/>
    <property type="evidence" value="ECO:0007669"/>
    <property type="project" value="UniProtKB-KW"/>
</dbReference>
<keyword evidence="2" id="KW-0808">Transferase</keyword>
<evidence type="ECO:0000313" key="8">
    <source>
        <dbReference type="Proteomes" id="UP000034072"/>
    </source>
</evidence>
<organism evidence="7 8">
    <name type="scientific">Candidatus Yanofskybacteria bacterium GW2011_GWE2_40_11</name>
    <dbReference type="NCBI Taxonomy" id="1619033"/>
    <lineage>
        <taxon>Bacteria</taxon>
        <taxon>Candidatus Yanofskyibacteriota</taxon>
    </lineage>
</organism>
<proteinExistence type="inferred from homology"/>
<dbReference type="Proteomes" id="UP000034072">
    <property type="component" value="Unassembled WGS sequence"/>
</dbReference>
<dbReference type="SUPFAM" id="SSF55729">
    <property type="entry name" value="Acyl-CoA N-acyltransferases (Nat)"/>
    <property type="match status" value="2"/>
</dbReference>
<accession>A0A0G0QU09</accession>
<evidence type="ECO:0000256" key="3">
    <source>
        <dbReference type="ARBA" id="ARBA00022960"/>
    </source>
</evidence>
<dbReference type="PANTHER" id="PTHR36174:SF1">
    <property type="entry name" value="LIPID II:GLYCINE GLYCYLTRANSFERASE"/>
    <property type="match status" value="1"/>
</dbReference>
<dbReference type="PANTHER" id="PTHR36174">
    <property type="entry name" value="LIPID II:GLYCINE GLYCYLTRANSFERASE"/>
    <property type="match status" value="1"/>
</dbReference>
<reference evidence="7 8" key="1">
    <citation type="journal article" date="2015" name="Nature">
        <title>rRNA introns, odd ribosomes, and small enigmatic genomes across a large radiation of phyla.</title>
        <authorList>
            <person name="Brown C.T."/>
            <person name="Hug L.A."/>
            <person name="Thomas B.C."/>
            <person name="Sharon I."/>
            <person name="Castelle C.J."/>
            <person name="Singh A."/>
            <person name="Wilkins M.J."/>
            <person name="Williams K.H."/>
            <person name="Banfield J.F."/>
        </authorList>
    </citation>
    <scope>NUCLEOTIDE SEQUENCE [LARGE SCALE GENOMIC DNA]</scope>
</reference>
<dbReference type="GO" id="GO:0009252">
    <property type="term" value="P:peptidoglycan biosynthetic process"/>
    <property type="evidence" value="ECO:0007669"/>
    <property type="project" value="UniProtKB-KW"/>
</dbReference>
<dbReference type="GO" id="GO:0016755">
    <property type="term" value="F:aminoacyltransferase activity"/>
    <property type="evidence" value="ECO:0007669"/>
    <property type="project" value="InterPro"/>
</dbReference>
<dbReference type="Gene3D" id="3.40.630.30">
    <property type="match status" value="1"/>
</dbReference>
<dbReference type="InterPro" id="IPR016181">
    <property type="entry name" value="Acyl_CoA_acyltransferase"/>
</dbReference>
<dbReference type="EMBL" id="LBXZ01000004">
    <property type="protein sequence ID" value="KKR40821.1"/>
    <property type="molecule type" value="Genomic_DNA"/>
</dbReference>
<name>A0A0G0QU09_9BACT</name>
<keyword evidence="4" id="KW-0573">Peptidoglycan synthesis</keyword>
<comment type="similarity">
    <text evidence="1">Belongs to the FemABX family.</text>
</comment>
<dbReference type="Pfam" id="PF02388">
    <property type="entry name" value="FemAB"/>
    <property type="match status" value="2"/>
</dbReference>